<dbReference type="AlphaFoldDB" id="A0A437QT23"/>
<proteinExistence type="predicted"/>
<evidence type="ECO:0000313" key="2">
    <source>
        <dbReference type="Proteomes" id="UP000283077"/>
    </source>
</evidence>
<comment type="caution">
    <text evidence="1">The sequence shown here is derived from an EMBL/GenBank/DDBJ whole genome shotgun (WGS) entry which is preliminary data.</text>
</comment>
<gene>
    <name evidence="1" type="ORF">EOE67_09165</name>
</gene>
<evidence type="ECO:0000313" key="1">
    <source>
        <dbReference type="EMBL" id="RVU37640.1"/>
    </source>
</evidence>
<keyword evidence="2" id="KW-1185">Reference proteome</keyword>
<name>A0A437QT23_9GAMM</name>
<sequence>MRFQSCVAKANVALYRSFLRTGLKALDAALALVALEQPKLPIAALPQVLLSPAETRIFKSFGYIRFRLH</sequence>
<accession>A0A437QT23</accession>
<protein>
    <submittedName>
        <fullName evidence="1">Uncharacterized protein</fullName>
    </submittedName>
</protein>
<dbReference type="OrthoDB" id="9906472at2"/>
<reference evidence="1 2" key="1">
    <citation type="submission" date="2019-01" db="EMBL/GenBank/DDBJ databases">
        <authorList>
            <person name="Chen W.-M."/>
        </authorList>
    </citation>
    <scope>NUCLEOTIDE SEQUENCE [LARGE SCALE GENOMIC DNA]</scope>
    <source>
        <strain evidence="1 2">KYPC3</strain>
    </source>
</reference>
<dbReference type="EMBL" id="SACS01000008">
    <property type="protein sequence ID" value="RVU37640.1"/>
    <property type="molecule type" value="Genomic_DNA"/>
</dbReference>
<organism evidence="1 2">
    <name type="scientific">Rheinheimera riviphila</name>
    <dbReference type="NCBI Taxonomy" id="1834037"/>
    <lineage>
        <taxon>Bacteria</taxon>
        <taxon>Pseudomonadati</taxon>
        <taxon>Pseudomonadota</taxon>
        <taxon>Gammaproteobacteria</taxon>
        <taxon>Chromatiales</taxon>
        <taxon>Chromatiaceae</taxon>
        <taxon>Rheinheimera</taxon>
    </lineage>
</organism>
<dbReference type="Proteomes" id="UP000283077">
    <property type="component" value="Unassembled WGS sequence"/>
</dbReference>